<sequence length="266" mass="28682">MQLTREQLANLCDIASEAGREIMDVYGGAIESWQKDDKSPLTQADLRADAVIRRRLESEFAGIFILSEESVSAASGDQRVFFLVDPLDGTKEFLKRNGEFTVNIALIEDGRAIAGVVYAPALEEMFFCAAGLGAWKGQGANHQANVQALHTRITKPGDTLRVIGSRSHGADALDAWLKGLNRPHEFVAAGSSLKFCRIAEGAADVYPRHGPTSQWDTAAAQAVLEQAGGRVLNPAGEPLRYGVELPVLNTYFIALGDPALDYPALT</sequence>
<dbReference type="GO" id="GO:0046854">
    <property type="term" value="P:phosphatidylinositol phosphate biosynthetic process"/>
    <property type="evidence" value="ECO:0007669"/>
    <property type="project" value="InterPro"/>
</dbReference>
<feature type="binding site" evidence="9">
    <location>
        <position position="68"/>
    </location>
    <ligand>
        <name>Mg(2+)</name>
        <dbReference type="ChEBI" id="CHEBI:18420"/>
        <label>1</label>
    </ligand>
</feature>
<dbReference type="Proteomes" id="UP000487350">
    <property type="component" value="Unassembled WGS sequence"/>
</dbReference>
<comment type="function">
    <text evidence="9">Converts adenosine-3',5'-bisphosphate (PAP) to AMP.</text>
</comment>
<dbReference type="GO" id="GO:0000287">
    <property type="term" value="F:magnesium ion binding"/>
    <property type="evidence" value="ECO:0007669"/>
    <property type="project" value="UniProtKB-UniRule"/>
</dbReference>
<keyword evidence="5 9" id="KW-0479">Metal-binding</keyword>
<dbReference type="EC" id="3.1.3.7" evidence="9"/>
<dbReference type="PANTHER" id="PTHR43028:SF5">
    <property type="entry name" value="3'(2'),5'-BISPHOSPHATE NUCLEOTIDASE 1"/>
    <property type="match status" value="1"/>
</dbReference>
<comment type="caution">
    <text evidence="11">The sequence shown here is derived from an EMBL/GenBank/DDBJ whole genome shotgun (WGS) entry which is preliminary data.</text>
</comment>
<dbReference type="OrthoDB" id="9785695at2"/>
<accession>A0A844B771</accession>
<feature type="binding site" evidence="10">
    <location>
        <position position="216"/>
    </location>
    <ligand>
        <name>Mg(2+)</name>
        <dbReference type="ChEBI" id="CHEBI:18420"/>
        <label>1</label>
        <note>catalytic</note>
    </ligand>
</feature>
<keyword evidence="6 9" id="KW-0378">Hydrolase</keyword>
<feature type="binding site" evidence="9">
    <location>
        <position position="216"/>
    </location>
    <ligand>
        <name>substrate</name>
    </ligand>
</feature>
<dbReference type="HAMAP" id="MF_02095">
    <property type="entry name" value="CysQ"/>
    <property type="match status" value="1"/>
</dbReference>
<dbReference type="GO" id="GO:0008441">
    <property type="term" value="F:3'(2'),5'-bisphosphate nucleotidase activity"/>
    <property type="evidence" value="ECO:0007669"/>
    <property type="project" value="UniProtKB-UniRule"/>
</dbReference>
<dbReference type="PROSITE" id="PS00630">
    <property type="entry name" value="IMP_2"/>
    <property type="match status" value="1"/>
</dbReference>
<comment type="catalytic activity">
    <reaction evidence="1 9">
        <text>adenosine 3',5'-bisphosphate + H2O = AMP + phosphate</text>
        <dbReference type="Rhea" id="RHEA:10040"/>
        <dbReference type="ChEBI" id="CHEBI:15377"/>
        <dbReference type="ChEBI" id="CHEBI:43474"/>
        <dbReference type="ChEBI" id="CHEBI:58343"/>
        <dbReference type="ChEBI" id="CHEBI:456215"/>
        <dbReference type="EC" id="3.1.3.7"/>
    </reaction>
</comment>
<evidence type="ECO:0000256" key="2">
    <source>
        <dbReference type="ARBA" id="ARBA00005289"/>
    </source>
</evidence>
<comment type="cofactor">
    <cofactor evidence="9 10">
        <name>Mg(2+)</name>
        <dbReference type="ChEBI" id="CHEBI:18420"/>
    </cofactor>
</comment>
<evidence type="ECO:0000256" key="7">
    <source>
        <dbReference type="ARBA" id="ARBA00022842"/>
    </source>
</evidence>
<feature type="binding site" evidence="9">
    <location>
        <position position="216"/>
    </location>
    <ligand>
        <name>Mg(2+)</name>
        <dbReference type="ChEBI" id="CHEBI:18420"/>
        <label>2</label>
    </ligand>
</feature>
<dbReference type="GO" id="GO:0050427">
    <property type="term" value="P:3'-phosphoadenosine 5'-phosphosulfate metabolic process"/>
    <property type="evidence" value="ECO:0007669"/>
    <property type="project" value="TreeGrafter"/>
</dbReference>
<dbReference type="CDD" id="cd01638">
    <property type="entry name" value="CysQ"/>
    <property type="match status" value="1"/>
</dbReference>
<evidence type="ECO:0000256" key="3">
    <source>
        <dbReference type="ARBA" id="ARBA00022475"/>
    </source>
</evidence>
<proteinExistence type="inferred from homology"/>
<dbReference type="PROSITE" id="PS00629">
    <property type="entry name" value="IMP_1"/>
    <property type="match status" value="1"/>
</dbReference>
<comment type="subcellular location">
    <subcellularLocation>
        <location evidence="9">Cell inner membrane</location>
        <topology evidence="9">Peripheral membrane protein</topology>
        <orientation evidence="9">Cytoplasmic side</orientation>
    </subcellularLocation>
</comment>
<keyword evidence="4 9" id="KW-0997">Cell inner membrane</keyword>
<feature type="binding site" evidence="9">
    <location>
        <position position="68"/>
    </location>
    <ligand>
        <name>substrate</name>
    </ligand>
</feature>
<evidence type="ECO:0000256" key="9">
    <source>
        <dbReference type="HAMAP-Rule" id="MF_02095"/>
    </source>
</evidence>
<evidence type="ECO:0000313" key="12">
    <source>
        <dbReference type="Proteomes" id="UP000487350"/>
    </source>
</evidence>
<feature type="binding site" evidence="9">
    <location>
        <position position="85"/>
    </location>
    <ligand>
        <name>Mg(2+)</name>
        <dbReference type="ChEBI" id="CHEBI:18420"/>
        <label>2</label>
    </ligand>
</feature>
<dbReference type="InterPro" id="IPR020550">
    <property type="entry name" value="Inositol_monophosphatase_CS"/>
</dbReference>
<feature type="binding site" evidence="9">
    <location>
        <position position="85"/>
    </location>
    <ligand>
        <name>Mg(2+)</name>
        <dbReference type="ChEBI" id="CHEBI:18420"/>
        <label>1</label>
    </ligand>
</feature>
<evidence type="ECO:0000256" key="1">
    <source>
        <dbReference type="ARBA" id="ARBA00001625"/>
    </source>
</evidence>
<evidence type="ECO:0000313" key="11">
    <source>
        <dbReference type="EMBL" id="MRD47236.1"/>
    </source>
</evidence>
<feature type="binding site" evidence="9">
    <location>
        <begin position="87"/>
        <end position="90"/>
    </location>
    <ligand>
        <name>substrate</name>
    </ligand>
</feature>
<feature type="binding site" evidence="10">
    <location>
        <position position="85"/>
    </location>
    <ligand>
        <name>Mg(2+)</name>
        <dbReference type="ChEBI" id="CHEBI:18420"/>
        <label>1</label>
        <note>catalytic</note>
    </ligand>
</feature>
<keyword evidence="12" id="KW-1185">Reference proteome</keyword>
<protein>
    <recommendedName>
        <fullName evidence="9">3'(2'),5'-bisphosphate nucleotidase CysQ</fullName>
        <ecNumber evidence="9">3.1.3.7</ecNumber>
    </recommendedName>
    <alternativeName>
        <fullName evidence="9">3'(2'),5-bisphosphonucleoside 3'(2')-phosphohydrolase</fullName>
    </alternativeName>
    <alternativeName>
        <fullName evidence="9">3'-phosphoadenosine 5'-phosphate phosphatase</fullName>
        <shortName evidence="9">PAP phosphatase</shortName>
    </alternativeName>
</protein>
<dbReference type="PRINTS" id="PR00377">
    <property type="entry name" value="IMPHPHTASES"/>
</dbReference>
<feature type="binding site" evidence="10">
    <location>
        <position position="68"/>
    </location>
    <ligand>
        <name>Mg(2+)</name>
        <dbReference type="ChEBI" id="CHEBI:18420"/>
        <label>1</label>
        <note>catalytic</note>
    </ligand>
</feature>
<dbReference type="InterPro" id="IPR050725">
    <property type="entry name" value="CysQ/Inositol_MonoPase"/>
</dbReference>
<dbReference type="PANTHER" id="PTHR43028">
    <property type="entry name" value="3'(2'),5'-BISPHOSPHATE NUCLEOTIDASE 1"/>
    <property type="match status" value="1"/>
</dbReference>
<feature type="binding site" evidence="10">
    <location>
        <position position="88"/>
    </location>
    <ligand>
        <name>Mg(2+)</name>
        <dbReference type="ChEBI" id="CHEBI:18420"/>
        <label>1</label>
        <note>catalytic</note>
    </ligand>
</feature>
<dbReference type="GO" id="GO:0005886">
    <property type="term" value="C:plasma membrane"/>
    <property type="evidence" value="ECO:0007669"/>
    <property type="project" value="UniProtKB-SubCell"/>
</dbReference>
<dbReference type="AlphaFoldDB" id="A0A844B771"/>
<dbReference type="SUPFAM" id="SSF56655">
    <property type="entry name" value="Carbohydrate phosphatase"/>
    <property type="match status" value="1"/>
</dbReference>
<dbReference type="RefSeq" id="WP_153584553.1">
    <property type="nucleotide sequence ID" value="NZ_WJBU01000006.1"/>
</dbReference>
<feature type="binding site" evidence="10">
    <location>
        <position position="87"/>
    </location>
    <ligand>
        <name>Mg(2+)</name>
        <dbReference type="ChEBI" id="CHEBI:18420"/>
        <label>1</label>
        <note>catalytic</note>
    </ligand>
</feature>
<evidence type="ECO:0000256" key="6">
    <source>
        <dbReference type="ARBA" id="ARBA00022801"/>
    </source>
</evidence>
<evidence type="ECO:0000256" key="10">
    <source>
        <dbReference type="PIRSR" id="PIRSR600760-2"/>
    </source>
</evidence>
<dbReference type="EMBL" id="WJBU01000006">
    <property type="protein sequence ID" value="MRD47236.1"/>
    <property type="molecule type" value="Genomic_DNA"/>
</dbReference>
<evidence type="ECO:0000256" key="4">
    <source>
        <dbReference type="ARBA" id="ARBA00022519"/>
    </source>
</evidence>
<gene>
    <name evidence="9 11" type="primary">cysQ</name>
    <name evidence="11" type="ORF">GHT07_08090</name>
</gene>
<keyword evidence="3 9" id="KW-1003">Cell membrane</keyword>
<keyword evidence="8 9" id="KW-0472">Membrane</keyword>
<keyword evidence="7 9" id="KW-0460">Magnesium</keyword>
<evidence type="ECO:0000256" key="8">
    <source>
        <dbReference type="ARBA" id="ARBA00023136"/>
    </source>
</evidence>
<name>A0A844B771_9BURK</name>
<dbReference type="GO" id="GO:0000103">
    <property type="term" value="P:sulfate assimilation"/>
    <property type="evidence" value="ECO:0007669"/>
    <property type="project" value="TreeGrafter"/>
</dbReference>
<dbReference type="Gene3D" id="3.40.190.80">
    <property type="match status" value="1"/>
</dbReference>
<dbReference type="InterPro" id="IPR020583">
    <property type="entry name" value="Inositol_monoP_metal-BS"/>
</dbReference>
<comment type="similarity">
    <text evidence="2 9">Belongs to the inositol monophosphatase superfamily. CysQ family.</text>
</comment>
<dbReference type="InterPro" id="IPR006240">
    <property type="entry name" value="CysQ"/>
</dbReference>
<evidence type="ECO:0000256" key="5">
    <source>
        <dbReference type="ARBA" id="ARBA00022723"/>
    </source>
</evidence>
<dbReference type="Pfam" id="PF00459">
    <property type="entry name" value="Inositol_P"/>
    <property type="match status" value="1"/>
</dbReference>
<reference evidence="11 12" key="1">
    <citation type="submission" date="2019-11" db="EMBL/GenBank/DDBJ databases">
        <title>Caenimonas koreensis gen. nov., sp. nov., isolated from activated sludge.</title>
        <authorList>
            <person name="Seung H.R."/>
        </authorList>
    </citation>
    <scope>NUCLEOTIDE SEQUENCE [LARGE SCALE GENOMIC DNA]</scope>
    <source>
        <strain evidence="11 12">EMB320</strain>
    </source>
</reference>
<dbReference type="InterPro" id="IPR000760">
    <property type="entry name" value="Inositol_monophosphatase-like"/>
</dbReference>
<feature type="binding site" evidence="9">
    <location>
        <position position="87"/>
    </location>
    <ligand>
        <name>Mg(2+)</name>
        <dbReference type="ChEBI" id="CHEBI:18420"/>
        <label>1</label>
    </ligand>
</feature>
<feature type="binding site" evidence="9">
    <location>
        <position position="88"/>
    </location>
    <ligand>
        <name>Mg(2+)</name>
        <dbReference type="ChEBI" id="CHEBI:18420"/>
        <label>2</label>
    </ligand>
</feature>
<dbReference type="Gene3D" id="3.30.540.10">
    <property type="entry name" value="Fructose-1,6-Bisphosphatase, subunit A, domain 1"/>
    <property type="match status" value="1"/>
</dbReference>
<organism evidence="11 12">
    <name type="scientific">Caenimonas koreensis DSM 17982</name>
    <dbReference type="NCBI Taxonomy" id="1121255"/>
    <lineage>
        <taxon>Bacteria</taxon>
        <taxon>Pseudomonadati</taxon>
        <taxon>Pseudomonadota</taxon>
        <taxon>Betaproteobacteria</taxon>
        <taxon>Burkholderiales</taxon>
        <taxon>Comamonadaceae</taxon>
        <taxon>Caenimonas</taxon>
    </lineage>
</organism>
<dbReference type="NCBIfam" id="TIGR01331">
    <property type="entry name" value="bisphos_cysQ"/>
    <property type="match status" value="1"/>
</dbReference>